<dbReference type="InterPro" id="IPR029495">
    <property type="entry name" value="NACHT-assoc"/>
</dbReference>
<dbReference type="InterPro" id="IPR041267">
    <property type="entry name" value="NLRP_HD2"/>
</dbReference>
<evidence type="ECO:0000256" key="1">
    <source>
        <dbReference type="ARBA" id="ARBA00022614"/>
    </source>
</evidence>
<dbReference type="OMA" id="NKANHNI"/>
<evidence type="ECO:0000256" key="2">
    <source>
        <dbReference type="ARBA" id="ARBA00022737"/>
    </source>
</evidence>
<dbReference type="Pfam" id="PF05729">
    <property type="entry name" value="NACHT"/>
    <property type="match status" value="1"/>
</dbReference>
<dbReference type="PROSITE" id="PS51450">
    <property type="entry name" value="LRR"/>
    <property type="match status" value="1"/>
</dbReference>
<dbReference type="Gene3D" id="3.40.50.300">
    <property type="entry name" value="P-loop containing nucleotide triphosphate hydrolases"/>
    <property type="match status" value="1"/>
</dbReference>
<evidence type="ECO:0000313" key="7">
    <source>
        <dbReference type="Proteomes" id="UP000005207"/>
    </source>
</evidence>
<keyword evidence="3" id="KW-0547">Nucleotide-binding</keyword>
<dbReference type="Gene3D" id="3.80.10.10">
    <property type="entry name" value="Ribonuclease Inhibitor"/>
    <property type="match status" value="1"/>
</dbReference>
<keyword evidence="2" id="KW-0677">Repeat</keyword>
<dbReference type="SUPFAM" id="SSF52047">
    <property type="entry name" value="RNI-like"/>
    <property type="match status" value="1"/>
</dbReference>
<keyword evidence="4" id="KW-0067">ATP-binding</keyword>
<dbReference type="Ensembl" id="ENSONIT00000008758.2">
    <property type="protein sequence ID" value="ENSONIP00000008753.2"/>
    <property type="gene ID" value="ENSONIG00000006940.2"/>
</dbReference>
<dbReference type="HOGENOM" id="CLU_002274_0_0_1"/>
<dbReference type="InterPro" id="IPR007111">
    <property type="entry name" value="NACHT_NTPase"/>
</dbReference>
<keyword evidence="1" id="KW-0433">Leucine-rich repeat</keyword>
<dbReference type="Pfam" id="PF14484">
    <property type="entry name" value="FISNA"/>
    <property type="match status" value="1"/>
</dbReference>
<reference evidence="7" key="1">
    <citation type="submission" date="2012-01" db="EMBL/GenBank/DDBJ databases">
        <title>The Genome Sequence of Oreochromis niloticus (Nile Tilapia).</title>
        <authorList>
            <consortium name="Broad Institute Genome Assembly Team"/>
            <consortium name="Broad Institute Sequencing Platform"/>
            <person name="Di Palma F."/>
            <person name="Johnson J."/>
            <person name="Lander E.S."/>
            <person name="Lindblad-Toh K."/>
        </authorList>
    </citation>
    <scope>NUCLEOTIDE SEQUENCE [LARGE SCALE GENOMIC DNA]</scope>
</reference>
<dbReference type="SMART" id="SM00368">
    <property type="entry name" value="LRR_RI"/>
    <property type="match status" value="1"/>
</dbReference>
<evidence type="ECO:0000259" key="5">
    <source>
        <dbReference type="PROSITE" id="PS50837"/>
    </source>
</evidence>
<evidence type="ECO:0000256" key="4">
    <source>
        <dbReference type="ARBA" id="ARBA00022840"/>
    </source>
</evidence>
<evidence type="ECO:0000256" key="3">
    <source>
        <dbReference type="ARBA" id="ARBA00022741"/>
    </source>
</evidence>
<organism evidence="6 7">
    <name type="scientific">Oreochromis niloticus</name>
    <name type="common">Nile tilapia</name>
    <name type="synonym">Tilapia nilotica</name>
    <dbReference type="NCBI Taxonomy" id="8128"/>
    <lineage>
        <taxon>Eukaryota</taxon>
        <taxon>Metazoa</taxon>
        <taxon>Chordata</taxon>
        <taxon>Craniata</taxon>
        <taxon>Vertebrata</taxon>
        <taxon>Euteleostomi</taxon>
        <taxon>Actinopterygii</taxon>
        <taxon>Neopterygii</taxon>
        <taxon>Teleostei</taxon>
        <taxon>Neoteleostei</taxon>
        <taxon>Acanthomorphata</taxon>
        <taxon>Ovalentaria</taxon>
        <taxon>Cichlomorphae</taxon>
        <taxon>Cichliformes</taxon>
        <taxon>Cichlidae</taxon>
        <taxon>African cichlids</taxon>
        <taxon>Pseudocrenilabrinae</taxon>
        <taxon>Oreochromini</taxon>
        <taxon>Oreochromis</taxon>
    </lineage>
</organism>
<feature type="domain" description="NACHT" evidence="5">
    <location>
        <begin position="157"/>
        <end position="291"/>
    </location>
</feature>
<reference evidence="6" key="3">
    <citation type="submission" date="2025-09" db="UniProtKB">
        <authorList>
            <consortium name="Ensembl"/>
        </authorList>
    </citation>
    <scope>IDENTIFICATION</scope>
</reference>
<accession>I3JIQ9</accession>
<dbReference type="GeneTree" id="ENSGT01150000286904"/>
<keyword evidence="7" id="KW-1185">Reference proteome</keyword>
<dbReference type="GO" id="GO:0005524">
    <property type="term" value="F:ATP binding"/>
    <property type="evidence" value="ECO:0007669"/>
    <property type="project" value="UniProtKB-KW"/>
</dbReference>
<dbReference type="InParanoid" id="I3JIQ9"/>
<reference evidence="6" key="2">
    <citation type="submission" date="2025-08" db="UniProtKB">
        <authorList>
            <consortium name="Ensembl"/>
        </authorList>
    </citation>
    <scope>IDENTIFICATION</scope>
</reference>
<dbReference type="InterPro" id="IPR027417">
    <property type="entry name" value="P-loop_NTPase"/>
</dbReference>
<dbReference type="GO" id="GO:0005737">
    <property type="term" value="C:cytoplasm"/>
    <property type="evidence" value="ECO:0007669"/>
    <property type="project" value="UniProtKB-SubCell"/>
</dbReference>
<dbReference type="AlphaFoldDB" id="I3JIQ9"/>
<dbReference type="InterPro" id="IPR001611">
    <property type="entry name" value="Leu-rich_rpt"/>
</dbReference>
<dbReference type="InterPro" id="IPR032675">
    <property type="entry name" value="LRR_dom_sf"/>
</dbReference>
<dbReference type="PANTHER" id="PTHR24106">
    <property type="entry name" value="NACHT, LRR AND CARD DOMAINS-CONTAINING"/>
    <property type="match status" value="1"/>
</dbReference>
<protein>
    <recommendedName>
        <fullName evidence="5">NACHT domain-containing protein</fullName>
    </recommendedName>
</protein>
<proteinExistence type="predicted"/>
<dbReference type="PROSITE" id="PS50837">
    <property type="entry name" value="NACHT"/>
    <property type="match status" value="1"/>
</dbReference>
<dbReference type="Proteomes" id="UP000005207">
    <property type="component" value="Linkage group LG1"/>
</dbReference>
<evidence type="ECO:0000313" key="6">
    <source>
        <dbReference type="Ensembl" id="ENSONIP00000008753.2"/>
    </source>
</evidence>
<dbReference type="SMART" id="SM01288">
    <property type="entry name" value="FISNA"/>
    <property type="match status" value="1"/>
</dbReference>
<dbReference type="Pfam" id="PF17776">
    <property type="entry name" value="NLRC4_HD2"/>
    <property type="match status" value="1"/>
</dbReference>
<name>I3JIQ9_ORENI</name>
<sequence length="701" mass="80207">MLEEEIVTFVKNELQKFKKFLSQKCPEGTKREDYESTADKKDEISDGDTFLRLTLSFLRRKKQDQLADSLQRSEMLFYIFFIFYMCGNCQTAKEVKLTKFQCLFEGGARAGNPTHLNQIYTELHILEGENRDDDHHEDRQVQPNIFKPLSGRHEPVRTVVTKGAAGIGKTVLTQKYILDWAENKANHNIQFIFPFTFRELNLLKTKQCSLVELIHYMFTDTKEAGICSFEEFQVVFILDGLDECRLPLDFHNNNIVTDVTESTSLDVLLTNLIRGNLLPSARLWITTRPAAGTLIPHECVDMVKEVRGFMDSQKEKYFRRRFRDEEQGNTMISHIGTSRSLHIMCHIPVFCWITSTVLEDVLQFKEKTELPKILLALGKLAFEQLQKENLIFSETELKEYGIDIKTGSVCSGLFIEVFNTKHGLSQERVFSFVHQDAVDQALESPKGHLDLFVCFLLGLSLDTNQTFLQGLLKKTKSKPKVREKLVQYIKQKIRHCPSPERSINLFHCLNELNDNSLVEEIQQLLRSGSFFENILTSSQWSALVFILLSSQKDLDMFDLKKFSASNDGLLHLLPVVKASQKSLLSSCNLSWKSCLGLSTVLNSEKSNLRELDLSNNDLRDGGVNLLSTGLESPQCRLEILRLVLGWDSFKSLSSLFCVILFLSLSVSSLRFCESFLISCFTLKVHVSCQCVQFYFSPVSLE</sequence>
<dbReference type="FunFam" id="3.40.50.300:FF:001524">
    <property type="entry name" value="Si:dkey-126g1.7"/>
    <property type="match status" value="1"/>
</dbReference>
<dbReference type="InterPro" id="IPR051261">
    <property type="entry name" value="NLR"/>
</dbReference>